<comment type="caution">
    <text evidence="5">The sequence shown here is derived from an EMBL/GenBank/DDBJ whole genome shotgun (WGS) entry which is preliminary data.</text>
</comment>
<keyword evidence="6" id="KW-1185">Reference proteome</keyword>
<evidence type="ECO:0000256" key="2">
    <source>
        <dbReference type="ARBA" id="ARBA00022448"/>
    </source>
</evidence>
<dbReference type="SUPFAM" id="SSF53850">
    <property type="entry name" value="Periplasmic binding protein-like II"/>
    <property type="match status" value="1"/>
</dbReference>
<evidence type="ECO:0000256" key="3">
    <source>
        <dbReference type="ARBA" id="ARBA00022729"/>
    </source>
</evidence>
<dbReference type="CDD" id="cd00995">
    <property type="entry name" value="PBP2_NikA_DppA_OppA_like"/>
    <property type="match status" value="1"/>
</dbReference>
<organism evidence="5 6">
    <name type="scientific">Halonatronomonas betaini</name>
    <dbReference type="NCBI Taxonomy" id="2778430"/>
    <lineage>
        <taxon>Bacteria</taxon>
        <taxon>Bacillati</taxon>
        <taxon>Bacillota</taxon>
        <taxon>Clostridia</taxon>
        <taxon>Halanaerobiales</taxon>
        <taxon>Halarsenatibacteraceae</taxon>
        <taxon>Halonatronomonas</taxon>
    </lineage>
</organism>
<evidence type="ECO:0000313" key="6">
    <source>
        <dbReference type="Proteomes" id="UP000621436"/>
    </source>
</evidence>
<accession>A0A931F9Z7</accession>
<dbReference type="GO" id="GO:0043190">
    <property type="term" value="C:ATP-binding cassette (ABC) transporter complex"/>
    <property type="evidence" value="ECO:0007669"/>
    <property type="project" value="InterPro"/>
</dbReference>
<dbReference type="AlphaFoldDB" id="A0A931F9Z7"/>
<dbReference type="Pfam" id="PF00496">
    <property type="entry name" value="SBP_bac_5"/>
    <property type="match status" value="1"/>
</dbReference>
<dbReference type="RefSeq" id="WP_270453986.1">
    <property type="nucleotide sequence ID" value="NZ_JADPIE010000004.1"/>
</dbReference>
<feature type="domain" description="Solute-binding protein family 5" evidence="4">
    <location>
        <begin position="76"/>
        <end position="430"/>
    </location>
</feature>
<comment type="similarity">
    <text evidence="1">Belongs to the bacterial solute-binding protein 5 family.</text>
</comment>
<dbReference type="GO" id="GO:0042597">
    <property type="term" value="C:periplasmic space"/>
    <property type="evidence" value="ECO:0007669"/>
    <property type="project" value="UniProtKB-ARBA"/>
</dbReference>
<dbReference type="EMBL" id="JADPIE010000004">
    <property type="protein sequence ID" value="MBF8437054.1"/>
    <property type="molecule type" value="Genomic_DNA"/>
</dbReference>
<dbReference type="PANTHER" id="PTHR30290:SF9">
    <property type="entry name" value="OLIGOPEPTIDE-BINDING PROTEIN APPA"/>
    <property type="match status" value="1"/>
</dbReference>
<dbReference type="GO" id="GO:1904680">
    <property type="term" value="F:peptide transmembrane transporter activity"/>
    <property type="evidence" value="ECO:0007669"/>
    <property type="project" value="TreeGrafter"/>
</dbReference>
<keyword evidence="2" id="KW-0813">Transport</keyword>
<dbReference type="Gene3D" id="3.10.105.10">
    <property type="entry name" value="Dipeptide-binding Protein, Domain 3"/>
    <property type="match status" value="1"/>
</dbReference>
<evidence type="ECO:0000256" key="1">
    <source>
        <dbReference type="ARBA" id="ARBA00005695"/>
    </source>
</evidence>
<dbReference type="PANTHER" id="PTHR30290">
    <property type="entry name" value="PERIPLASMIC BINDING COMPONENT OF ABC TRANSPORTER"/>
    <property type="match status" value="1"/>
</dbReference>
<sequence length="513" mass="58832">MKKLSIILALSLVLGLVVMANGEVMARDTVRVAIQSEPSRLNPVTREDTEAGYILSMIHDPLIELDSEGNYITDGAVAEDYEVSEDGTVYTFYIREGITFHDGNELTAEDVKFSYEQFMDEEMGSPHHSYYEGIEELNLLDDYTLEIVLESPDVAFLTTARLRGHVMPKDYIEDVGWEAYERNPVGSGPYRFVEHHSGAFIELERNEDFWHHVAEIPNLEFRFYPEISTAVMALEAKEIDFIAELPADEYNSLKNNPAAELKFGSFEIFQDHRIVFNKRDDSIFSDKRLRQAVAYAINREELIALTRGDLAVPAVGRVPGFHAASAPDANAYEYNPDRARELLEEAGYPDGFETEIYAPSGYRERVMESEQIQQQLADVGIEAEVVTLEWGTYLDATGEGEAPIFRERWSATAPDPFSFIENWYSESSWNPIFGVYHNDEVDELISQIRVETDTERRWELFREVQEVAMEDVPSYPLYWPIDGLAYNDQLHIPEDLFNDFRNPISHINLWSFE</sequence>
<keyword evidence="3" id="KW-0732">Signal</keyword>
<dbReference type="Gene3D" id="3.40.190.10">
    <property type="entry name" value="Periplasmic binding protein-like II"/>
    <property type="match status" value="1"/>
</dbReference>
<dbReference type="InterPro" id="IPR030678">
    <property type="entry name" value="Peptide/Ni-bd"/>
</dbReference>
<evidence type="ECO:0000313" key="5">
    <source>
        <dbReference type="EMBL" id="MBF8437054.1"/>
    </source>
</evidence>
<name>A0A931F9Z7_9FIRM</name>
<reference evidence="5" key="1">
    <citation type="submission" date="2020-11" db="EMBL/GenBank/DDBJ databases">
        <title>Halonatronomonas betainensis gen. nov., sp. nov. a novel haloalkaliphilic representative of the family Halanaerobiacae capable of betaine degradation.</title>
        <authorList>
            <person name="Boltyanskaya Y."/>
            <person name="Kevbrin V."/>
            <person name="Detkova E."/>
            <person name="Grouzdev D.S."/>
            <person name="Koziaeva V."/>
            <person name="Zhilina T."/>
        </authorList>
    </citation>
    <scope>NUCLEOTIDE SEQUENCE</scope>
    <source>
        <strain evidence="5">Z-7014</strain>
    </source>
</reference>
<dbReference type="Proteomes" id="UP000621436">
    <property type="component" value="Unassembled WGS sequence"/>
</dbReference>
<dbReference type="PIRSF" id="PIRSF002741">
    <property type="entry name" value="MppA"/>
    <property type="match status" value="1"/>
</dbReference>
<gene>
    <name evidence="5" type="ORF">I0Q91_08195</name>
</gene>
<dbReference type="GO" id="GO:0015833">
    <property type="term" value="P:peptide transport"/>
    <property type="evidence" value="ECO:0007669"/>
    <property type="project" value="TreeGrafter"/>
</dbReference>
<dbReference type="InterPro" id="IPR000914">
    <property type="entry name" value="SBP_5_dom"/>
</dbReference>
<dbReference type="InterPro" id="IPR039424">
    <property type="entry name" value="SBP_5"/>
</dbReference>
<protein>
    <submittedName>
        <fullName evidence="5">ABC transporter substrate-binding protein</fullName>
    </submittedName>
</protein>
<evidence type="ECO:0000259" key="4">
    <source>
        <dbReference type="Pfam" id="PF00496"/>
    </source>
</evidence>
<proteinExistence type="inferred from homology"/>